<dbReference type="PANTHER" id="PTHR43811">
    <property type="entry name" value="FKBP-TYPE PEPTIDYL-PROLYL CIS-TRANS ISOMERASE FKPA"/>
    <property type="match status" value="1"/>
</dbReference>
<proteinExistence type="inferred from homology"/>
<evidence type="ECO:0000256" key="4">
    <source>
        <dbReference type="ARBA" id="ARBA00023110"/>
    </source>
</evidence>
<protein>
    <recommendedName>
        <fullName evidence="7">Peptidyl-prolyl cis-trans isomerase</fullName>
        <ecNumber evidence="7">5.2.1.8</ecNumber>
    </recommendedName>
</protein>
<dbReference type="PRINTS" id="PR01730">
    <property type="entry name" value="INFPOTNTIATR"/>
</dbReference>
<name>A0AB39V0T7_9GAMM</name>
<dbReference type="SUPFAM" id="SSF54534">
    <property type="entry name" value="FKBP-like"/>
    <property type="match status" value="1"/>
</dbReference>
<dbReference type="PANTHER" id="PTHR43811:SF19">
    <property type="entry name" value="39 KDA FK506-BINDING NUCLEAR PROTEIN"/>
    <property type="match status" value="1"/>
</dbReference>
<dbReference type="Gene3D" id="1.10.287.460">
    <property type="entry name" value="Peptidyl-prolyl cis-trans isomerase, FKBP-type, N-terminal domain"/>
    <property type="match status" value="1"/>
</dbReference>
<dbReference type="Gene3D" id="3.10.50.40">
    <property type="match status" value="1"/>
</dbReference>
<dbReference type="GO" id="GO:0003755">
    <property type="term" value="F:peptidyl-prolyl cis-trans isomerase activity"/>
    <property type="evidence" value="ECO:0007669"/>
    <property type="project" value="UniProtKB-UniRule"/>
</dbReference>
<dbReference type="KEGG" id="tcd:AAIA72_09765"/>
<dbReference type="InterPro" id="IPR001179">
    <property type="entry name" value="PPIase_FKBP_dom"/>
</dbReference>
<evidence type="ECO:0000256" key="1">
    <source>
        <dbReference type="ARBA" id="ARBA00000971"/>
    </source>
</evidence>
<gene>
    <name evidence="9" type="ORF">AAIA72_09765</name>
</gene>
<dbReference type="InterPro" id="IPR000774">
    <property type="entry name" value="PPIase_FKBP_N"/>
</dbReference>
<dbReference type="GO" id="GO:0006457">
    <property type="term" value="P:protein folding"/>
    <property type="evidence" value="ECO:0007669"/>
    <property type="project" value="InterPro"/>
</dbReference>
<evidence type="ECO:0000256" key="6">
    <source>
        <dbReference type="PROSITE-ProRule" id="PRU00277"/>
    </source>
</evidence>
<dbReference type="InterPro" id="IPR036944">
    <property type="entry name" value="PPIase_FKBP_N_sf"/>
</dbReference>
<organism evidence="9">
    <name type="scientific">Thermohahella caldifontis</name>
    <dbReference type="NCBI Taxonomy" id="3142973"/>
    <lineage>
        <taxon>Bacteria</taxon>
        <taxon>Pseudomonadati</taxon>
        <taxon>Pseudomonadota</taxon>
        <taxon>Gammaproteobacteria</taxon>
        <taxon>Oceanospirillales</taxon>
        <taxon>Hahellaceae</taxon>
        <taxon>Thermohahella</taxon>
    </lineage>
</organism>
<dbReference type="InterPro" id="IPR046357">
    <property type="entry name" value="PPIase_dom_sf"/>
</dbReference>
<evidence type="ECO:0000313" key="9">
    <source>
        <dbReference type="EMBL" id="XDT74023.1"/>
    </source>
</evidence>
<dbReference type="AlphaFoldDB" id="A0AB39V0T7"/>
<feature type="domain" description="PPIase FKBP-type" evidence="8">
    <location>
        <begin position="141"/>
        <end position="226"/>
    </location>
</feature>
<dbReference type="EMBL" id="CP154858">
    <property type="protein sequence ID" value="XDT74023.1"/>
    <property type="molecule type" value="Genomic_DNA"/>
</dbReference>
<accession>A0AB39V0T7</accession>
<keyword evidence="5 6" id="KW-0413">Isomerase</keyword>
<evidence type="ECO:0000256" key="2">
    <source>
        <dbReference type="ARBA" id="ARBA00006577"/>
    </source>
</evidence>
<evidence type="ECO:0000256" key="5">
    <source>
        <dbReference type="ARBA" id="ARBA00023235"/>
    </source>
</evidence>
<keyword evidence="3" id="KW-0732">Signal</keyword>
<evidence type="ECO:0000256" key="7">
    <source>
        <dbReference type="RuleBase" id="RU003915"/>
    </source>
</evidence>
<keyword evidence="4 6" id="KW-0697">Rotamase</keyword>
<comment type="catalytic activity">
    <reaction evidence="1 6 7">
        <text>[protein]-peptidylproline (omega=180) = [protein]-peptidylproline (omega=0)</text>
        <dbReference type="Rhea" id="RHEA:16237"/>
        <dbReference type="Rhea" id="RHEA-COMP:10747"/>
        <dbReference type="Rhea" id="RHEA-COMP:10748"/>
        <dbReference type="ChEBI" id="CHEBI:83833"/>
        <dbReference type="ChEBI" id="CHEBI:83834"/>
        <dbReference type="EC" id="5.2.1.8"/>
    </reaction>
</comment>
<evidence type="ECO:0000256" key="3">
    <source>
        <dbReference type="ARBA" id="ARBA00022729"/>
    </source>
</evidence>
<reference evidence="9" key="1">
    <citation type="submission" date="2024-05" db="EMBL/GenBank/DDBJ databases">
        <title>Genome sequencing of novel strain.</title>
        <authorList>
            <person name="Ganbat D."/>
            <person name="Ganbat S."/>
            <person name="Lee S.-J."/>
        </authorList>
    </citation>
    <scope>NUCLEOTIDE SEQUENCE</scope>
    <source>
        <strain evidence="9">SMD15-11</strain>
    </source>
</reference>
<dbReference type="Pfam" id="PF01346">
    <property type="entry name" value="FKBP_N"/>
    <property type="match status" value="1"/>
</dbReference>
<dbReference type="InterPro" id="IPR008104">
    <property type="entry name" value="INFPOTNTIATR"/>
</dbReference>
<sequence length="230" mass="24762">MALGLAVSLSTSVWAENTPAKVALDTDAQKVGYSFGQMFGQRLKGSLPEIEVDAFLAGIRDAYKGEPSRISQEEMARVMQAYQAEQQAKQQQAFEKLAAENKARSDAFLAENAKKEGVVTTASGLQYKVIRQGTGPNATEDDTVVVHYTGTLTTGEQFDSSVARGQPATFPVKGVIQGWVEGLQLMNKGSKYQLFIPSGLAYGPNGNGRIGPNEALVFDVELLDIKQPAQ</sequence>
<dbReference type="EC" id="5.2.1.8" evidence="7"/>
<dbReference type="FunFam" id="3.10.50.40:FF:000006">
    <property type="entry name" value="Peptidyl-prolyl cis-trans isomerase"/>
    <property type="match status" value="1"/>
</dbReference>
<dbReference type="PROSITE" id="PS50059">
    <property type="entry name" value="FKBP_PPIASE"/>
    <property type="match status" value="1"/>
</dbReference>
<dbReference type="Pfam" id="PF00254">
    <property type="entry name" value="FKBP_C"/>
    <property type="match status" value="1"/>
</dbReference>
<evidence type="ECO:0000259" key="8">
    <source>
        <dbReference type="PROSITE" id="PS50059"/>
    </source>
</evidence>
<dbReference type="GO" id="GO:0016020">
    <property type="term" value="C:membrane"/>
    <property type="evidence" value="ECO:0007669"/>
    <property type="project" value="InterPro"/>
</dbReference>
<comment type="similarity">
    <text evidence="2 7">Belongs to the FKBP-type PPIase family.</text>
</comment>